<name>A0ABN1KDQ9_9FLAO</name>
<organism evidence="1 2">
    <name type="scientific">Psychroflexus lacisalsi</name>
    <dbReference type="NCBI Taxonomy" id="503928"/>
    <lineage>
        <taxon>Bacteria</taxon>
        <taxon>Pseudomonadati</taxon>
        <taxon>Bacteroidota</taxon>
        <taxon>Flavobacteriia</taxon>
        <taxon>Flavobacteriales</taxon>
        <taxon>Flavobacteriaceae</taxon>
        <taxon>Psychroflexus</taxon>
    </lineage>
</organism>
<dbReference type="Pfam" id="PF12843">
    <property type="entry name" value="QSregVF_b"/>
    <property type="match status" value="1"/>
</dbReference>
<dbReference type="RefSeq" id="WP_224454705.1">
    <property type="nucleotide sequence ID" value="NZ_BAAAGG010000022.1"/>
</dbReference>
<accession>A0ABN1KDQ9</accession>
<dbReference type="Proteomes" id="UP001500185">
    <property type="component" value="Unassembled WGS sequence"/>
</dbReference>
<sequence length="74" mass="8892">MNSESHKKALIELANAKMHFGKYKGYYLSDIPEYYLIWFKRKGFPENKLGQQMQEVLELKENGLEDILRRIRRS</sequence>
<dbReference type="InterPro" id="IPR024530">
    <property type="entry name" value="QSregVF_b"/>
</dbReference>
<evidence type="ECO:0000313" key="1">
    <source>
        <dbReference type="EMBL" id="GAA0763598.1"/>
    </source>
</evidence>
<proteinExistence type="predicted"/>
<comment type="caution">
    <text evidence="1">The sequence shown here is derived from an EMBL/GenBank/DDBJ whole genome shotgun (WGS) entry which is preliminary data.</text>
</comment>
<evidence type="ECO:0000313" key="2">
    <source>
        <dbReference type="Proteomes" id="UP001500185"/>
    </source>
</evidence>
<keyword evidence="2" id="KW-1185">Reference proteome</keyword>
<reference evidence="1 2" key="1">
    <citation type="journal article" date="2019" name="Int. J. Syst. Evol. Microbiol.">
        <title>The Global Catalogue of Microorganisms (GCM) 10K type strain sequencing project: providing services to taxonomists for standard genome sequencing and annotation.</title>
        <authorList>
            <consortium name="The Broad Institute Genomics Platform"/>
            <consortium name="The Broad Institute Genome Sequencing Center for Infectious Disease"/>
            <person name="Wu L."/>
            <person name="Ma J."/>
        </authorList>
    </citation>
    <scope>NUCLEOTIDE SEQUENCE [LARGE SCALE GENOMIC DNA]</scope>
    <source>
        <strain evidence="1 2">JCM 16231</strain>
    </source>
</reference>
<dbReference type="EMBL" id="BAAAGG010000022">
    <property type="protein sequence ID" value="GAA0763598.1"/>
    <property type="molecule type" value="Genomic_DNA"/>
</dbReference>
<gene>
    <name evidence="1" type="ORF">GCM10009433_25120</name>
</gene>
<protein>
    <submittedName>
        <fullName evidence="1">DUF3820 family protein</fullName>
    </submittedName>
</protein>